<sequence>MARLLFGPFEAERMTADDDVAHARGPLHIHLFTGNQTHGEVAWVLRCAAPMLGLGHHRLTHHAVNIAIGTTRGESDASYEQLRIELPELLPRVSKLLWIDNDAVVRDDVASLMQGLFVGEDASCSTAAVLRPISVRAGTRLTGDQLRYLGLTRTTLRSSFFNAGVLGLNLVEWHRHSIAEAVRGMQRRLRDELKHTLPGSGHLSADPAGRMIGIGLRAREP</sequence>
<evidence type="ECO:0000313" key="6">
    <source>
        <dbReference type="Proteomes" id="UP000013827"/>
    </source>
</evidence>
<dbReference type="HOGENOM" id="CLU_1252659_0_0_1"/>
<dbReference type="InterPro" id="IPR002495">
    <property type="entry name" value="Glyco_trans_8"/>
</dbReference>
<proteinExistence type="inferred from homology"/>
<organism evidence="5 6">
    <name type="scientific">Emiliania huxleyi (strain CCMP1516)</name>
    <dbReference type="NCBI Taxonomy" id="280463"/>
    <lineage>
        <taxon>Eukaryota</taxon>
        <taxon>Haptista</taxon>
        <taxon>Haptophyta</taxon>
        <taxon>Prymnesiophyceae</taxon>
        <taxon>Isochrysidales</taxon>
        <taxon>Noelaerhabdaceae</taxon>
        <taxon>Emiliania</taxon>
    </lineage>
</organism>
<dbReference type="PANTHER" id="PTHR13778">
    <property type="entry name" value="GLYCOSYLTRANSFERASE 8 DOMAIN-CONTAINING PROTEIN"/>
    <property type="match status" value="1"/>
</dbReference>
<dbReference type="InterPro" id="IPR050748">
    <property type="entry name" value="Glycosyltrans_8_dom-fam"/>
</dbReference>
<comment type="similarity">
    <text evidence="1">Belongs to the glycosyltransferase 8 family.</text>
</comment>
<reference evidence="6" key="1">
    <citation type="journal article" date="2013" name="Nature">
        <title>Pan genome of the phytoplankton Emiliania underpins its global distribution.</title>
        <authorList>
            <person name="Read B.A."/>
            <person name="Kegel J."/>
            <person name="Klute M.J."/>
            <person name="Kuo A."/>
            <person name="Lefebvre S.C."/>
            <person name="Maumus F."/>
            <person name="Mayer C."/>
            <person name="Miller J."/>
            <person name="Monier A."/>
            <person name="Salamov A."/>
            <person name="Young J."/>
            <person name="Aguilar M."/>
            <person name="Claverie J.M."/>
            <person name="Frickenhaus S."/>
            <person name="Gonzalez K."/>
            <person name="Herman E.K."/>
            <person name="Lin Y.C."/>
            <person name="Napier J."/>
            <person name="Ogata H."/>
            <person name="Sarno A.F."/>
            <person name="Shmutz J."/>
            <person name="Schroeder D."/>
            <person name="de Vargas C."/>
            <person name="Verret F."/>
            <person name="von Dassow P."/>
            <person name="Valentin K."/>
            <person name="Van de Peer Y."/>
            <person name="Wheeler G."/>
            <person name="Dacks J.B."/>
            <person name="Delwiche C.F."/>
            <person name="Dyhrman S.T."/>
            <person name="Glockner G."/>
            <person name="John U."/>
            <person name="Richards T."/>
            <person name="Worden A.Z."/>
            <person name="Zhang X."/>
            <person name="Grigoriev I.V."/>
            <person name="Allen A.E."/>
            <person name="Bidle K."/>
            <person name="Borodovsky M."/>
            <person name="Bowler C."/>
            <person name="Brownlee C."/>
            <person name="Cock J.M."/>
            <person name="Elias M."/>
            <person name="Gladyshev V.N."/>
            <person name="Groth M."/>
            <person name="Guda C."/>
            <person name="Hadaegh A."/>
            <person name="Iglesias-Rodriguez M.D."/>
            <person name="Jenkins J."/>
            <person name="Jones B.M."/>
            <person name="Lawson T."/>
            <person name="Leese F."/>
            <person name="Lindquist E."/>
            <person name="Lobanov A."/>
            <person name="Lomsadze A."/>
            <person name="Malik S.B."/>
            <person name="Marsh M.E."/>
            <person name="Mackinder L."/>
            <person name="Mock T."/>
            <person name="Mueller-Roeber B."/>
            <person name="Pagarete A."/>
            <person name="Parker M."/>
            <person name="Probert I."/>
            <person name="Quesneville H."/>
            <person name="Raines C."/>
            <person name="Rensing S.A."/>
            <person name="Riano-Pachon D.M."/>
            <person name="Richier S."/>
            <person name="Rokitta S."/>
            <person name="Shiraiwa Y."/>
            <person name="Soanes D.M."/>
            <person name="van der Giezen M."/>
            <person name="Wahlund T.M."/>
            <person name="Williams B."/>
            <person name="Wilson W."/>
            <person name="Wolfe G."/>
            <person name="Wurch L.L."/>
        </authorList>
    </citation>
    <scope>NUCLEOTIDE SEQUENCE</scope>
</reference>
<dbReference type="PaxDb" id="2903-EOD18644"/>
<evidence type="ECO:0000256" key="2">
    <source>
        <dbReference type="ARBA" id="ARBA00022676"/>
    </source>
</evidence>
<keyword evidence="4" id="KW-0479">Metal-binding</keyword>
<dbReference type="AlphaFoldDB" id="A0A0D3J559"/>
<dbReference type="GeneID" id="17264190"/>
<dbReference type="Pfam" id="PF01501">
    <property type="entry name" value="Glyco_transf_8"/>
    <property type="match status" value="1"/>
</dbReference>
<dbReference type="PANTHER" id="PTHR13778:SF47">
    <property type="entry name" value="LIPOPOLYSACCHARIDE 1,3-GALACTOSYLTRANSFERASE"/>
    <property type="match status" value="1"/>
</dbReference>
<evidence type="ECO:0000313" key="5">
    <source>
        <dbReference type="EnsemblProtists" id="EOD18644"/>
    </source>
</evidence>
<dbReference type="Proteomes" id="UP000013827">
    <property type="component" value="Unassembled WGS sequence"/>
</dbReference>
<keyword evidence="3" id="KW-0808">Transferase</keyword>
<dbReference type="InterPro" id="IPR029044">
    <property type="entry name" value="Nucleotide-diphossugar_trans"/>
</dbReference>
<protein>
    <submittedName>
        <fullName evidence="5">Uncharacterized protein</fullName>
    </submittedName>
</protein>
<keyword evidence="6" id="KW-1185">Reference proteome</keyword>
<dbReference type="GO" id="GO:0016757">
    <property type="term" value="F:glycosyltransferase activity"/>
    <property type="evidence" value="ECO:0007669"/>
    <property type="project" value="UniProtKB-KW"/>
</dbReference>
<dbReference type="RefSeq" id="XP_005771073.1">
    <property type="nucleotide sequence ID" value="XM_005771016.1"/>
</dbReference>
<dbReference type="SUPFAM" id="SSF53448">
    <property type="entry name" value="Nucleotide-diphospho-sugar transferases"/>
    <property type="match status" value="1"/>
</dbReference>
<accession>A0A0D3J559</accession>
<evidence type="ECO:0000256" key="3">
    <source>
        <dbReference type="ARBA" id="ARBA00022679"/>
    </source>
</evidence>
<evidence type="ECO:0000256" key="1">
    <source>
        <dbReference type="ARBA" id="ARBA00006351"/>
    </source>
</evidence>
<dbReference type="KEGG" id="ehx:EMIHUDRAFT_243641"/>
<keyword evidence="2" id="KW-0328">Glycosyltransferase</keyword>
<dbReference type="GO" id="GO:0046872">
    <property type="term" value="F:metal ion binding"/>
    <property type="evidence" value="ECO:0007669"/>
    <property type="project" value="UniProtKB-KW"/>
</dbReference>
<name>A0A0D3J559_EMIH1</name>
<dbReference type="EnsemblProtists" id="EOD18644">
    <property type="protein sequence ID" value="EOD18644"/>
    <property type="gene ID" value="EMIHUDRAFT_243641"/>
</dbReference>
<reference evidence="5" key="2">
    <citation type="submission" date="2024-10" db="UniProtKB">
        <authorList>
            <consortium name="EnsemblProtists"/>
        </authorList>
    </citation>
    <scope>IDENTIFICATION</scope>
</reference>
<dbReference type="Gene3D" id="3.90.550.10">
    <property type="entry name" value="Spore Coat Polysaccharide Biosynthesis Protein SpsA, Chain A"/>
    <property type="match status" value="1"/>
</dbReference>
<evidence type="ECO:0000256" key="4">
    <source>
        <dbReference type="ARBA" id="ARBA00022723"/>
    </source>
</evidence>
<dbReference type="GO" id="GO:0005794">
    <property type="term" value="C:Golgi apparatus"/>
    <property type="evidence" value="ECO:0007669"/>
    <property type="project" value="TreeGrafter"/>
</dbReference>